<evidence type="ECO:0000313" key="2">
    <source>
        <dbReference type="Proteomes" id="UP000321776"/>
    </source>
</evidence>
<dbReference type="AlphaFoldDB" id="A0A5C6V073"/>
<protein>
    <submittedName>
        <fullName evidence="1">DUF3331 domain-containing protein</fullName>
    </submittedName>
</protein>
<dbReference type="EMBL" id="VOQS01000005">
    <property type="protein sequence ID" value="TXC79063.1"/>
    <property type="molecule type" value="Genomic_DNA"/>
</dbReference>
<comment type="caution">
    <text evidence="1">The sequence shown here is derived from an EMBL/GenBank/DDBJ whole genome shotgun (WGS) entry which is preliminary data.</text>
</comment>
<organism evidence="1 2">
    <name type="scientific">Paraburkholderia azotifigens</name>
    <dbReference type="NCBI Taxonomy" id="2057004"/>
    <lineage>
        <taxon>Bacteria</taxon>
        <taxon>Pseudomonadati</taxon>
        <taxon>Pseudomonadota</taxon>
        <taxon>Betaproteobacteria</taxon>
        <taxon>Burkholderiales</taxon>
        <taxon>Burkholderiaceae</taxon>
        <taxon>Paraburkholderia</taxon>
    </lineage>
</organism>
<dbReference type="Pfam" id="PF11811">
    <property type="entry name" value="DUF3331"/>
    <property type="match status" value="1"/>
</dbReference>
<dbReference type="Proteomes" id="UP000321776">
    <property type="component" value="Unassembled WGS sequence"/>
</dbReference>
<dbReference type="RefSeq" id="WP_147236885.1">
    <property type="nucleotide sequence ID" value="NZ_VOQS01000005.1"/>
</dbReference>
<name>A0A5C6V073_9BURK</name>
<evidence type="ECO:0000313" key="1">
    <source>
        <dbReference type="EMBL" id="TXC79063.1"/>
    </source>
</evidence>
<gene>
    <name evidence="1" type="ORF">FRZ40_32010</name>
</gene>
<sequence>MFSSDKVGGSRAWHRTVELLSSGNEHNRRDGVTTTRAAEPNLSSTYRTGTKLQVRILERPTNSTIIVLWSEPGRCFYGHQSWRATKARISGCCAFSRSVIQEGDEVYKPVYTGVEPQNSQAMILASAVYGTVGRHAE</sequence>
<proteinExistence type="predicted"/>
<dbReference type="InterPro" id="IPR021769">
    <property type="entry name" value="DUF3331"/>
</dbReference>
<accession>A0A5C6V073</accession>
<reference evidence="1 2" key="1">
    <citation type="journal article" date="2018" name="Int. J. Syst. Evol. Microbiol.">
        <title>Paraburkholderia azotifigens sp. nov., a nitrogen-fixing bacterium isolated from paddy soil.</title>
        <authorList>
            <person name="Choi G.M."/>
            <person name="Im W.T."/>
        </authorList>
    </citation>
    <scope>NUCLEOTIDE SEQUENCE [LARGE SCALE GENOMIC DNA]</scope>
    <source>
        <strain evidence="1 2">NF 2-5-3</strain>
    </source>
</reference>